<dbReference type="InterPro" id="IPR001041">
    <property type="entry name" value="2Fe-2S_ferredoxin-type"/>
</dbReference>
<sequence>MRALLYGAAARLAAPLLPDDYLSMVNPLWSARELRGRVTRVVPETEDAATLVIEPGWGWRFEHRPGQYIGIAVAVHGRFVWRSYSLTCPPTHHRSQLTITVKAMPEGALSSHLVRGLEPGTIVRLAPPRGEFVLPDPPPPKLLFVTGGSGITPVMAMLRTMDGRGAMPEVVHVHSAPDVEAALFRDELHDLVHRHPGFALYERFTRRDGHMSLPVDLPRVCPDWREREAWVCGPSAMLHEAEKVWADGGLSGSLHVERFGTAFVDAEAQGGTVRFTGSGRSVEVDGATTLMQAGERAGIAMPFGCRMGICHTCVVPLAEGRVRDLRDGTEHGTEHGKIQTCVTVAAGDCVLDL</sequence>
<dbReference type="SUPFAM" id="SSF63380">
    <property type="entry name" value="Riboflavin synthase domain-like"/>
    <property type="match status" value="1"/>
</dbReference>
<dbReference type="InterPro" id="IPR036010">
    <property type="entry name" value="2Fe-2S_ferredoxin-like_sf"/>
</dbReference>
<keyword evidence="2" id="KW-0285">Flavoprotein</keyword>
<keyword evidence="7" id="KW-0408">Iron</keyword>
<name>A0ABP9QT95_9PSEU</name>
<dbReference type="SUPFAM" id="SSF52343">
    <property type="entry name" value="Ferredoxin reductase-like, C-terminal NADP-linked domain"/>
    <property type="match status" value="1"/>
</dbReference>
<dbReference type="InterPro" id="IPR039261">
    <property type="entry name" value="FNR_nucleotide-bd"/>
</dbReference>
<evidence type="ECO:0000256" key="5">
    <source>
        <dbReference type="ARBA" id="ARBA00022827"/>
    </source>
</evidence>
<organism evidence="11 12">
    <name type="scientific">Pseudonocardia eucalypti</name>
    <dbReference type="NCBI Taxonomy" id="648755"/>
    <lineage>
        <taxon>Bacteria</taxon>
        <taxon>Bacillati</taxon>
        <taxon>Actinomycetota</taxon>
        <taxon>Actinomycetes</taxon>
        <taxon>Pseudonocardiales</taxon>
        <taxon>Pseudonocardiaceae</taxon>
        <taxon>Pseudonocardia</taxon>
    </lineage>
</organism>
<keyword evidence="3" id="KW-0001">2Fe-2S</keyword>
<evidence type="ECO:0000259" key="9">
    <source>
        <dbReference type="PROSITE" id="PS51085"/>
    </source>
</evidence>
<feature type="domain" description="FAD-binding FR-type" evidence="10">
    <location>
        <begin position="31"/>
        <end position="135"/>
    </location>
</feature>
<proteinExistence type="predicted"/>
<evidence type="ECO:0000256" key="2">
    <source>
        <dbReference type="ARBA" id="ARBA00022630"/>
    </source>
</evidence>
<evidence type="ECO:0000256" key="3">
    <source>
        <dbReference type="ARBA" id="ARBA00022714"/>
    </source>
</evidence>
<dbReference type="CDD" id="cd06216">
    <property type="entry name" value="FNR_iron_sulfur_binding_2"/>
    <property type="match status" value="1"/>
</dbReference>
<protein>
    <submittedName>
        <fullName evidence="11">NADPH oxidoreductase</fullName>
    </submittedName>
</protein>
<evidence type="ECO:0000259" key="10">
    <source>
        <dbReference type="PROSITE" id="PS51384"/>
    </source>
</evidence>
<keyword evidence="6" id="KW-0560">Oxidoreductase</keyword>
<accession>A0ABP9QT95</accession>
<dbReference type="Pfam" id="PF00175">
    <property type="entry name" value="NAD_binding_1"/>
    <property type="match status" value="1"/>
</dbReference>
<dbReference type="Pfam" id="PF00111">
    <property type="entry name" value="Fer2"/>
    <property type="match status" value="1"/>
</dbReference>
<dbReference type="InterPro" id="IPR017927">
    <property type="entry name" value="FAD-bd_FR_type"/>
</dbReference>
<comment type="cofactor">
    <cofactor evidence="1">
        <name>FAD</name>
        <dbReference type="ChEBI" id="CHEBI:57692"/>
    </cofactor>
</comment>
<keyword evidence="8" id="KW-0411">Iron-sulfur</keyword>
<dbReference type="RefSeq" id="WP_185059761.1">
    <property type="nucleotide sequence ID" value="NZ_BAABJP010000037.1"/>
</dbReference>
<dbReference type="Pfam" id="PF00970">
    <property type="entry name" value="FAD_binding_6"/>
    <property type="match status" value="1"/>
</dbReference>
<dbReference type="PROSITE" id="PS51384">
    <property type="entry name" value="FAD_FR"/>
    <property type="match status" value="1"/>
</dbReference>
<dbReference type="Gene3D" id="2.40.30.10">
    <property type="entry name" value="Translation factors"/>
    <property type="match status" value="1"/>
</dbReference>
<keyword evidence="4" id="KW-0479">Metal-binding</keyword>
<dbReference type="PANTHER" id="PTHR47354:SF6">
    <property type="entry name" value="NADH OXIDOREDUCTASE HCR"/>
    <property type="match status" value="1"/>
</dbReference>
<evidence type="ECO:0000256" key="1">
    <source>
        <dbReference type="ARBA" id="ARBA00001974"/>
    </source>
</evidence>
<gene>
    <name evidence="11" type="ORF">GCM10023321_58820</name>
</gene>
<keyword evidence="12" id="KW-1185">Reference proteome</keyword>
<feature type="domain" description="2Fe-2S ferredoxin-type" evidence="9">
    <location>
        <begin position="271"/>
        <end position="353"/>
    </location>
</feature>
<reference evidence="12" key="1">
    <citation type="journal article" date="2019" name="Int. J. Syst. Evol. Microbiol.">
        <title>The Global Catalogue of Microorganisms (GCM) 10K type strain sequencing project: providing services to taxonomists for standard genome sequencing and annotation.</title>
        <authorList>
            <consortium name="The Broad Institute Genomics Platform"/>
            <consortium name="The Broad Institute Genome Sequencing Center for Infectious Disease"/>
            <person name="Wu L."/>
            <person name="Ma J."/>
        </authorList>
    </citation>
    <scope>NUCLEOTIDE SEQUENCE [LARGE SCALE GENOMIC DNA]</scope>
    <source>
        <strain evidence="12">JCM 18303</strain>
    </source>
</reference>
<evidence type="ECO:0000256" key="4">
    <source>
        <dbReference type="ARBA" id="ARBA00022723"/>
    </source>
</evidence>
<comment type="caution">
    <text evidence="11">The sequence shown here is derived from an EMBL/GenBank/DDBJ whole genome shotgun (WGS) entry which is preliminary data.</text>
</comment>
<evidence type="ECO:0000256" key="6">
    <source>
        <dbReference type="ARBA" id="ARBA00023002"/>
    </source>
</evidence>
<dbReference type="InterPro" id="IPR008333">
    <property type="entry name" value="Cbr1-like_FAD-bd_dom"/>
</dbReference>
<dbReference type="PANTHER" id="PTHR47354">
    <property type="entry name" value="NADH OXIDOREDUCTASE HCR"/>
    <property type="match status" value="1"/>
</dbReference>
<dbReference type="CDD" id="cd00207">
    <property type="entry name" value="fer2"/>
    <property type="match status" value="1"/>
</dbReference>
<dbReference type="InterPro" id="IPR001433">
    <property type="entry name" value="OxRdtase_FAD/NAD-bd"/>
</dbReference>
<dbReference type="Proteomes" id="UP001428817">
    <property type="component" value="Unassembled WGS sequence"/>
</dbReference>
<evidence type="ECO:0000256" key="8">
    <source>
        <dbReference type="ARBA" id="ARBA00023014"/>
    </source>
</evidence>
<dbReference type="InterPro" id="IPR017938">
    <property type="entry name" value="Riboflavin_synthase-like_b-brl"/>
</dbReference>
<dbReference type="EMBL" id="BAABJP010000037">
    <property type="protein sequence ID" value="GAA5166950.1"/>
    <property type="molecule type" value="Genomic_DNA"/>
</dbReference>
<dbReference type="InterPro" id="IPR050415">
    <property type="entry name" value="MRET"/>
</dbReference>
<dbReference type="PROSITE" id="PS51085">
    <property type="entry name" value="2FE2S_FER_2"/>
    <property type="match status" value="1"/>
</dbReference>
<evidence type="ECO:0000256" key="7">
    <source>
        <dbReference type="ARBA" id="ARBA00023004"/>
    </source>
</evidence>
<dbReference type="PRINTS" id="PR00410">
    <property type="entry name" value="PHEHYDRXLASE"/>
</dbReference>
<dbReference type="SUPFAM" id="SSF54292">
    <property type="entry name" value="2Fe-2S ferredoxin-like"/>
    <property type="match status" value="1"/>
</dbReference>
<evidence type="ECO:0000313" key="12">
    <source>
        <dbReference type="Proteomes" id="UP001428817"/>
    </source>
</evidence>
<dbReference type="Gene3D" id="3.40.50.80">
    <property type="entry name" value="Nucleotide-binding domain of ferredoxin-NADP reductase (FNR) module"/>
    <property type="match status" value="1"/>
</dbReference>
<dbReference type="Gene3D" id="3.10.20.30">
    <property type="match status" value="1"/>
</dbReference>
<evidence type="ECO:0000313" key="11">
    <source>
        <dbReference type="EMBL" id="GAA5166950.1"/>
    </source>
</evidence>
<keyword evidence="5" id="KW-0274">FAD</keyword>
<dbReference type="InterPro" id="IPR012675">
    <property type="entry name" value="Beta-grasp_dom_sf"/>
</dbReference>